<proteinExistence type="inferred from homology"/>
<feature type="binding site" evidence="14">
    <location>
        <position position="242"/>
    </location>
    <ligand>
        <name>substrate</name>
    </ligand>
</feature>
<feature type="active site" description="Acyl-ester intermediate" evidence="13">
    <location>
        <position position="61"/>
    </location>
</feature>
<evidence type="ECO:0000256" key="8">
    <source>
        <dbReference type="ARBA" id="ARBA00022801"/>
    </source>
</evidence>
<dbReference type="SMART" id="SM00936">
    <property type="entry name" value="PBP5_C"/>
    <property type="match status" value="1"/>
</dbReference>
<feature type="domain" description="Peptidase S11 D-Ala-D-Ala carboxypeptidase A C-terminal" evidence="17">
    <location>
        <begin position="292"/>
        <end position="388"/>
    </location>
</feature>
<keyword evidence="8" id="KW-0378">Hydrolase</keyword>
<reference evidence="18 19" key="1">
    <citation type="submission" date="2016-10" db="EMBL/GenBank/DDBJ databases">
        <authorList>
            <person name="de Groot N.N."/>
        </authorList>
    </citation>
    <scope>NUCLEOTIDE SEQUENCE [LARGE SCALE GENOMIC DNA]</scope>
    <source>
        <strain evidence="18 19">DSM 46701</strain>
    </source>
</reference>
<dbReference type="UniPathway" id="UPA00219"/>
<dbReference type="InterPro" id="IPR037167">
    <property type="entry name" value="Peptidase_S11_C_sf"/>
</dbReference>
<keyword evidence="9" id="KW-0133">Cell shape</keyword>
<evidence type="ECO:0000256" key="4">
    <source>
        <dbReference type="ARBA" id="ARBA00012448"/>
    </source>
</evidence>
<evidence type="ECO:0000256" key="1">
    <source>
        <dbReference type="ARBA" id="ARBA00003217"/>
    </source>
</evidence>
<feature type="active site" evidence="13">
    <location>
        <position position="121"/>
    </location>
</feature>
<sequence>MLRKISITYLCLLLLVLLLPVQSYAAEELPGVRAKSYILMDFASGVILDEKAADQPRPPASMTKLMSAYIVLDKIEAGELRWEDEVTVSKRAAAIEEAQIHLKAGERETVRELFIAMAVQSANDATVALAEHVAGNEEAFVQLMNDKARRLGMEHTHYVNATGLDRKLYPVPPKVEGEHVMSARDAAILAVQLLRAHPDILQITALPTYTFRKGTPRQQKVINWNRMLPGLKQYYKGVDGLKTGHTNAAGYCFTGTAKRGDYRLVSVVMGTASETLRFTETKKLFDYGFQRYQLKTLIPEFKPVPGTPSLALPNGVERTVPVVVEEAIQLPVRMGEENKYQFKVTFNPGVKAPLGTGAVVGQVKVLYNGQEIKGLAPVNLLAAAHVEEASWFRLFFRDVGDTVKSWFE</sequence>
<dbReference type="Proteomes" id="UP000199695">
    <property type="component" value="Unassembled WGS sequence"/>
</dbReference>
<dbReference type="GO" id="GO:0006508">
    <property type="term" value="P:proteolysis"/>
    <property type="evidence" value="ECO:0007669"/>
    <property type="project" value="UniProtKB-KW"/>
</dbReference>
<dbReference type="Gene3D" id="3.40.710.10">
    <property type="entry name" value="DD-peptidase/beta-lactamase superfamily"/>
    <property type="match status" value="1"/>
</dbReference>
<evidence type="ECO:0000256" key="15">
    <source>
        <dbReference type="RuleBase" id="RU004016"/>
    </source>
</evidence>
<dbReference type="GO" id="GO:0071555">
    <property type="term" value="P:cell wall organization"/>
    <property type="evidence" value="ECO:0007669"/>
    <property type="project" value="UniProtKB-KW"/>
</dbReference>
<dbReference type="SUPFAM" id="SSF69189">
    <property type="entry name" value="Penicillin-binding protein associated domain"/>
    <property type="match status" value="1"/>
</dbReference>
<accession>A0A1H8BNK0</accession>
<evidence type="ECO:0000256" key="5">
    <source>
        <dbReference type="ARBA" id="ARBA00022645"/>
    </source>
</evidence>
<evidence type="ECO:0000256" key="11">
    <source>
        <dbReference type="ARBA" id="ARBA00023316"/>
    </source>
</evidence>
<dbReference type="InterPro" id="IPR001967">
    <property type="entry name" value="Peptidase_S11_N"/>
</dbReference>
<evidence type="ECO:0000256" key="10">
    <source>
        <dbReference type="ARBA" id="ARBA00022984"/>
    </source>
</evidence>
<dbReference type="Pfam" id="PF00768">
    <property type="entry name" value="Peptidase_S11"/>
    <property type="match status" value="1"/>
</dbReference>
<dbReference type="PANTHER" id="PTHR21581">
    <property type="entry name" value="D-ALANYL-D-ALANINE CARBOXYPEPTIDASE"/>
    <property type="match status" value="1"/>
</dbReference>
<dbReference type="InterPro" id="IPR018044">
    <property type="entry name" value="Peptidase_S11"/>
</dbReference>
<dbReference type="PRINTS" id="PR00725">
    <property type="entry name" value="DADACBPTASE1"/>
</dbReference>
<keyword evidence="19" id="KW-1185">Reference proteome</keyword>
<dbReference type="Pfam" id="PF07943">
    <property type="entry name" value="PBP5_C"/>
    <property type="match status" value="1"/>
</dbReference>
<name>A0A1H8BNK0_9BACL</name>
<dbReference type="STRING" id="1173111.SAMN05444955_102247"/>
<comment type="pathway">
    <text evidence="2">Cell wall biogenesis; peptidoglycan biosynthesis.</text>
</comment>
<dbReference type="GO" id="GO:0008360">
    <property type="term" value="P:regulation of cell shape"/>
    <property type="evidence" value="ECO:0007669"/>
    <property type="project" value="UniProtKB-KW"/>
</dbReference>
<dbReference type="GO" id="GO:0009252">
    <property type="term" value="P:peptidoglycan biosynthetic process"/>
    <property type="evidence" value="ECO:0007669"/>
    <property type="project" value="UniProtKB-UniPathway"/>
</dbReference>
<evidence type="ECO:0000313" key="18">
    <source>
        <dbReference type="EMBL" id="SEM83618.1"/>
    </source>
</evidence>
<evidence type="ECO:0000256" key="9">
    <source>
        <dbReference type="ARBA" id="ARBA00022960"/>
    </source>
</evidence>
<feature type="chain" id="PRO_5011468615" description="serine-type D-Ala-D-Ala carboxypeptidase" evidence="16">
    <location>
        <begin position="26"/>
        <end position="408"/>
    </location>
</feature>
<comment type="catalytic activity">
    <reaction evidence="12">
        <text>Preferential cleavage: (Ac)2-L-Lys-D-Ala-|-D-Ala. Also transpeptidation of peptidyl-alanyl moieties that are N-acyl substituents of D-alanine.</text>
        <dbReference type="EC" id="3.4.16.4"/>
    </reaction>
</comment>
<dbReference type="InterPro" id="IPR012907">
    <property type="entry name" value="Peptidase_S11_C"/>
</dbReference>
<protein>
    <recommendedName>
        <fullName evidence="4">serine-type D-Ala-D-Ala carboxypeptidase</fullName>
        <ecNumber evidence="4">3.4.16.4</ecNumber>
    </recommendedName>
</protein>
<keyword evidence="5 18" id="KW-0121">Carboxypeptidase</keyword>
<keyword evidence="6" id="KW-0645">Protease</keyword>
<gene>
    <name evidence="18" type="ORF">SAMN05444955_102247</name>
</gene>
<evidence type="ECO:0000256" key="2">
    <source>
        <dbReference type="ARBA" id="ARBA00004752"/>
    </source>
</evidence>
<dbReference type="Gene3D" id="2.60.410.10">
    <property type="entry name" value="D-Ala-D-Ala carboxypeptidase, C-terminal domain"/>
    <property type="match status" value="1"/>
</dbReference>
<organism evidence="18 19">
    <name type="scientific">Lihuaxuella thermophila</name>
    <dbReference type="NCBI Taxonomy" id="1173111"/>
    <lineage>
        <taxon>Bacteria</taxon>
        <taxon>Bacillati</taxon>
        <taxon>Bacillota</taxon>
        <taxon>Bacilli</taxon>
        <taxon>Bacillales</taxon>
        <taxon>Thermoactinomycetaceae</taxon>
        <taxon>Lihuaxuella</taxon>
    </lineage>
</organism>
<dbReference type="GO" id="GO:0009002">
    <property type="term" value="F:serine-type D-Ala-D-Ala carboxypeptidase activity"/>
    <property type="evidence" value="ECO:0007669"/>
    <property type="project" value="UniProtKB-EC"/>
</dbReference>
<feature type="active site" description="Acyl-ester intermediate" evidence="13">
    <location>
        <position position="64"/>
    </location>
</feature>
<dbReference type="PANTHER" id="PTHR21581:SF11">
    <property type="entry name" value="D-ALANYL-D-ALANINE CARBOXYPEPTIDASE DACA"/>
    <property type="match status" value="1"/>
</dbReference>
<keyword evidence="10" id="KW-0573">Peptidoglycan synthesis</keyword>
<dbReference type="EC" id="3.4.16.4" evidence="4"/>
<keyword evidence="11" id="KW-0961">Cell wall biogenesis/degradation</keyword>
<evidence type="ECO:0000256" key="16">
    <source>
        <dbReference type="SAM" id="SignalP"/>
    </source>
</evidence>
<dbReference type="InterPro" id="IPR015956">
    <property type="entry name" value="Peniciliin-bd_prot_C_sf"/>
</dbReference>
<keyword evidence="7 16" id="KW-0732">Signal</keyword>
<evidence type="ECO:0000256" key="3">
    <source>
        <dbReference type="ARBA" id="ARBA00007164"/>
    </source>
</evidence>
<evidence type="ECO:0000313" key="19">
    <source>
        <dbReference type="Proteomes" id="UP000199695"/>
    </source>
</evidence>
<evidence type="ECO:0000256" key="13">
    <source>
        <dbReference type="PIRSR" id="PIRSR618044-1"/>
    </source>
</evidence>
<evidence type="ECO:0000256" key="6">
    <source>
        <dbReference type="ARBA" id="ARBA00022670"/>
    </source>
</evidence>
<dbReference type="RefSeq" id="WP_170839710.1">
    <property type="nucleotide sequence ID" value="NZ_FOCQ01000002.1"/>
</dbReference>
<dbReference type="SUPFAM" id="SSF56601">
    <property type="entry name" value="beta-lactamase/transpeptidase-like"/>
    <property type="match status" value="1"/>
</dbReference>
<comment type="function">
    <text evidence="1">Removes C-terminal D-alanyl residues from sugar-peptide cell wall precursors.</text>
</comment>
<dbReference type="AlphaFoldDB" id="A0A1H8BNK0"/>
<evidence type="ECO:0000256" key="12">
    <source>
        <dbReference type="ARBA" id="ARBA00034000"/>
    </source>
</evidence>
<evidence type="ECO:0000256" key="14">
    <source>
        <dbReference type="PIRSR" id="PIRSR618044-2"/>
    </source>
</evidence>
<dbReference type="EMBL" id="FOCQ01000002">
    <property type="protein sequence ID" value="SEM83618.1"/>
    <property type="molecule type" value="Genomic_DNA"/>
</dbReference>
<evidence type="ECO:0000259" key="17">
    <source>
        <dbReference type="SMART" id="SM00936"/>
    </source>
</evidence>
<evidence type="ECO:0000256" key="7">
    <source>
        <dbReference type="ARBA" id="ARBA00022729"/>
    </source>
</evidence>
<feature type="signal peptide" evidence="16">
    <location>
        <begin position="1"/>
        <end position="25"/>
    </location>
</feature>
<comment type="similarity">
    <text evidence="3 15">Belongs to the peptidase S11 family.</text>
</comment>
<dbReference type="InterPro" id="IPR012338">
    <property type="entry name" value="Beta-lactam/transpept-like"/>
</dbReference>